<keyword evidence="1" id="KW-1133">Transmembrane helix</keyword>
<feature type="transmembrane region" description="Helical" evidence="1">
    <location>
        <begin position="47"/>
        <end position="71"/>
    </location>
</feature>
<keyword evidence="1" id="KW-0472">Membrane</keyword>
<keyword evidence="1" id="KW-0812">Transmembrane</keyword>
<reference evidence="3" key="1">
    <citation type="journal article" date="2010" name="Nat. Biotechnol.">
        <title>Draft genome sequence of the oilseed species Ricinus communis.</title>
        <authorList>
            <person name="Chan A.P."/>
            <person name="Crabtree J."/>
            <person name="Zhao Q."/>
            <person name="Lorenzi H."/>
            <person name="Orvis J."/>
            <person name="Puiu D."/>
            <person name="Melake-Berhan A."/>
            <person name="Jones K.M."/>
            <person name="Redman J."/>
            <person name="Chen G."/>
            <person name="Cahoon E.B."/>
            <person name="Gedil M."/>
            <person name="Stanke M."/>
            <person name="Haas B.J."/>
            <person name="Wortman J.R."/>
            <person name="Fraser-Liggett C.M."/>
            <person name="Ravel J."/>
            <person name="Rabinowicz P.D."/>
        </authorList>
    </citation>
    <scope>NUCLEOTIDE SEQUENCE [LARGE SCALE GENOMIC DNA]</scope>
    <source>
        <strain evidence="3">cv. Hale</strain>
    </source>
</reference>
<dbReference type="Proteomes" id="UP000008311">
    <property type="component" value="Unassembled WGS sequence"/>
</dbReference>
<gene>
    <name evidence="2" type="ORF">RCOM_0050550</name>
</gene>
<feature type="transmembrane region" description="Helical" evidence="1">
    <location>
        <begin position="77"/>
        <end position="95"/>
    </location>
</feature>
<evidence type="ECO:0000313" key="2">
    <source>
        <dbReference type="EMBL" id="EEF29705.1"/>
    </source>
</evidence>
<feature type="transmembrane region" description="Helical" evidence="1">
    <location>
        <begin position="12"/>
        <end position="35"/>
    </location>
</feature>
<sequence length="179" mass="20789">MRLPYSVNQKRYRVIQGFCYCWISAALFLVAFWWVLPSIKYQRKKDLEATCFLVSIILSAPHCCLPIYNLTPHNKQFGVLFFKSLTFIMAGRLMFPEASTIHKRRTPNSSAEPKNMFFKVLANYSCLQLITYLDPHYPLQTNATLQQKEDEVHGMVETVAETSFSLQLISEKRTIGVFY</sequence>
<dbReference type="InParanoid" id="B9T358"/>
<evidence type="ECO:0000313" key="3">
    <source>
        <dbReference type="Proteomes" id="UP000008311"/>
    </source>
</evidence>
<evidence type="ECO:0000256" key="1">
    <source>
        <dbReference type="SAM" id="Phobius"/>
    </source>
</evidence>
<protein>
    <submittedName>
        <fullName evidence="2">Uncharacterized protein</fullName>
    </submittedName>
</protein>
<keyword evidence="3" id="KW-1185">Reference proteome</keyword>
<organism evidence="2 3">
    <name type="scientific">Ricinus communis</name>
    <name type="common">Castor bean</name>
    <dbReference type="NCBI Taxonomy" id="3988"/>
    <lineage>
        <taxon>Eukaryota</taxon>
        <taxon>Viridiplantae</taxon>
        <taxon>Streptophyta</taxon>
        <taxon>Embryophyta</taxon>
        <taxon>Tracheophyta</taxon>
        <taxon>Spermatophyta</taxon>
        <taxon>Magnoliopsida</taxon>
        <taxon>eudicotyledons</taxon>
        <taxon>Gunneridae</taxon>
        <taxon>Pentapetalae</taxon>
        <taxon>rosids</taxon>
        <taxon>fabids</taxon>
        <taxon>Malpighiales</taxon>
        <taxon>Euphorbiaceae</taxon>
        <taxon>Acalyphoideae</taxon>
        <taxon>Acalypheae</taxon>
        <taxon>Ricinus</taxon>
    </lineage>
</organism>
<dbReference type="AlphaFoldDB" id="B9T358"/>
<proteinExistence type="predicted"/>
<dbReference type="EMBL" id="EQ974401">
    <property type="protein sequence ID" value="EEF29705.1"/>
    <property type="molecule type" value="Genomic_DNA"/>
</dbReference>
<accession>B9T358</accession>
<name>B9T358_RICCO</name>